<protein>
    <submittedName>
        <fullName evidence="1">Uncharacterized protein</fullName>
    </submittedName>
</protein>
<reference evidence="2" key="1">
    <citation type="submission" date="2016-11" db="EMBL/GenBank/DDBJ databases">
        <authorList>
            <person name="Varghese N."/>
            <person name="Submissions S."/>
        </authorList>
    </citation>
    <scope>NUCLEOTIDE SEQUENCE [LARGE SCALE GENOMIC DNA]</scope>
    <source>
        <strain evidence="2">CGMCC 1.8995</strain>
    </source>
</reference>
<organism evidence="1 2">
    <name type="scientific">Marisediminitalea aggregata</name>
    <dbReference type="NCBI Taxonomy" id="634436"/>
    <lineage>
        <taxon>Bacteria</taxon>
        <taxon>Pseudomonadati</taxon>
        <taxon>Pseudomonadota</taxon>
        <taxon>Gammaproteobacteria</taxon>
        <taxon>Alteromonadales</taxon>
        <taxon>Alteromonadaceae</taxon>
        <taxon>Marisediminitalea</taxon>
    </lineage>
</organism>
<proteinExistence type="predicted"/>
<dbReference type="EMBL" id="FQWD01000012">
    <property type="protein sequence ID" value="SHH42044.1"/>
    <property type="molecule type" value="Genomic_DNA"/>
</dbReference>
<sequence length="411" mass="47002">MHVVVIDPGFEDLHSHHANVNEGLHLYFNNQKATSLCTLASTRIKLTTDESLIPKHVQPHFSTPCYTNRLRPLDSEQEQLLAEQFARELTSASDKNIIQTSSFLVFHTFYSFHVLGLAIWLRQIGDRFSGGIILCGMFFPGTSRLSAKVNIVEFHRYLRFKLAVTYLKGVSQKQLLVVATSCSDYIAYYESLFDCEVALHPIVTYRDGIQRNPRNPDMPKSVLLYAGSVKQDKGLQFILDVTEKLLTDFPAVNFVFHLNTLSPGIRDFPDAEITLNKLAQQYRNLECVFDYLNYEAFQNLLDQADAIICHYDPAVYRLKTSGLLWDSMSREHMGVICSNDSWLARELSAVGGKPFTFNHNKYDSLQNAITRWLDCSAPYIQPNQYFKTLLKSFPEWVELQCSSLHKESKTV</sequence>
<dbReference type="AlphaFoldDB" id="A0A1M5SU64"/>
<accession>A0A1M5SU64</accession>
<gene>
    <name evidence="1" type="ORF">SAMN05216361_0088</name>
</gene>
<dbReference type="RefSeq" id="WP_073325429.1">
    <property type="nucleotide sequence ID" value="NZ_FQWD01000012.1"/>
</dbReference>
<dbReference type="Proteomes" id="UP000184520">
    <property type="component" value="Unassembled WGS sequence"/>
</dbReference>
<dbReference type="OrthoDB" id="9179784at2"/>
<name>A0A1M5SU64_9ALTE</name>
<keyword evidence="2" id="KW-1185">Reference proteome</keyword>
<dbReference type="STRING" id="634436.SAMN05216361_0088"/>
<evidence type="ECO:0000313" key="1">
    <source>
        <dbReference type="EMBL" id="SHH42044.1"/>
    </source>
</evidence>
<evidence type="ECO:0000313" key="2">
    <source>
        <dbReference type="Proteomes" id="UP000184520"/>
    </source>
</evidence>
<dbReference type="Gene3D" id="3.40.50.2000">
    <property type="entry name" value="Glycogen Phosphorylase B"/>
    <property type="match status" value="1"/>
</dbReference>